<dbReference type="Proteomes" id="UP000244929">
    <property type="component" value="Chromosome"/>
</dbReference>
<keyword evidence="2" id="KW-1185">Reference proteome</keyword>
<name>A0A2S1R2F1_9FLAO</name>
<reference evidence="1 2" key="1">
    <citation type="submission" date="2018-04" db="EMBL/GenBank/DDBJ databases">
        <title>Genome sequencing of Flavobacterium sp. HYN0059.</title>
        <authorList>
            <person name="Yi H."/>
            <person name="Baek C."/>
        </authorList>
    </citation>
    <scope>NUCLEOTIDE SEQUENCE [LARGE SCALE GENOMIC DNA]</scope>
    <source>
        <strain evidence="1 2">HYN0059</strain>
    </source>
</reference>
<gene>
    <name evidence="1" type="ORF">HYN59_17670</name>
</gene>
<organism evidence="1 2">
    <name type="scientific">Flavobacterium album</name>
    <dbReference type="NCBI Taxonomy" id="2175091"/>
    <lineage>
        <taxon>Bacteria</taxon>
        <taxon>Pseudomonadati</taxon>
        <taxon>Bacteroidota</taxon>
        <taxon>Flavobacteriia</taxon>
        <taxon>Flavobacteriales</taxon>
        <taxon>Flavobacteriaceae</taxon>
        <taxon>Flavobacterium</taxon>
    </lineage>
</organism>
<evidence type="ECO:0000313" key="1">
    <source>
        <dbReference type="EMBL" id="AWH86824.1"/>
    </source>
</evidence>
<protein>
    <submittedName>
        <fullName evidence="1">Uncharacterized protein</fullName>
    </submittedName>
</protein>
<sequence length="65" mass="7880">MDISKPVIEQTKMLDVCYAEMKEDIVIYQKELWFNKIHVKADNKRLLFTDLTYIPNTDEKILFLW</sequence>
<dbReference type="AlphaFoldDB" id="A0A2S1R2F1"/>
<proteinExistence type="predicted"/>
<evidence type="ECO:0000313" key="2">
    <source>
        <dbReference type="Proteomes" id="UP000244929"/>
    </source>
</evidence>
<dbReference type="EMBL" id="CP029186">
    <property type="protein sequence ID" value="AWH86824.1"/>
    <property type="molecule type" value="Genomic_DNA"/>
</dbReference>
<accession>A0A2S1R2F1</accession>
<dbReference type="KEGG" id="falb:HYN59_17670"/>